<dbReference type="SUPFAM" id="SSF54637">
    <property type="entry name" value="Thioesterase/thiol ester dehydrase-isomerase"/>
    <property type="match status" value="1"/>
</dbReference>
<dbReference type="Proteomes" id="UP000572907">
    <property type="component" value="Unassembled WGS sequence"/>
</dbReference>
<dbReference type="Pfam" id="PF03061">
    <property type="entry name" value="4HBT"/>
    <property type="match status" value="1"/>
</dbReference>
<dbReference type="InterPro" id="IPR006683">
    <property type="entry name" value="Thioestr_dom"/>
</dbReference>
<comment type="caution">
    <text evidence="4">The sequence shown here is derived from an EMBL/GenBank/DDBJ whole genome shotgun (WGS) entry which is preliminary data.</text>
</comment>
<dbReference type="InterPro" id="IPR029069">
    <property type="entry name" value="HotDog_dom_sf"/>
</dbReference>
<accession>A0A7W5F3J1</accession>
<protein>
    <submittedName>
        <fullName evidence="4">Phenylacetic acid degradation protein PaaD</fullName>
    </submittedName>
</protein>
<dbReference type="AlphaFoldDB" id="A0A7W5F3J1"/>
<dbReference type="EMBL" id="JACHXE010000005">
    <property type="protein sequence ID" value="MBB3078735.1"/>
    <property type="molecule type" value="Genomic_DNA"/>
</dbReference>
<dbReference type="GO" id="GO:0016289">
    <property type="term" value="F:acyl-CoA hydrolase activity"/>
    <property type="evidence" value="ECO:0007669"/>
    <property type="project" value="TreeGrafter"/>
</dbReference>
<dbReference type="InterPro" id="IPR052723">
    <property type="entry name" value="Acyl-CoA_thioesterase_PaaI"/>
</dbReference>
<dbReference type="InterPro" id="IPR011973">
    <property type="entry name" value="PaaD"/>
</dbReference>
<comment type="similarity">
    <text evidence="1">Belongs to the thioesterase PaaI family.</text>
</comment>
<dbReference type="FunFam" id="3.10.129.10:FF:000022">
    <property type="entry name" value="Phenylacetic acid degradation protein"/>
    <property type="match status" value="1"/>
</dbReference>
<evidence type="ECO:0000259" key="3">
    <source>
        <dbReference type="Pfam" id="PF03061"/>
    </source>
</evidence>
<keyword evidence="5" id="KW-1185">Reference proteome</keyword>
<name>A0A7W5F3J1_9ACTN</name>
<dbReference type="PANTHER" id="PTHR42856">
    <property type="entry name" value="ACYL-COENZYME A THIOESTERASE PAAI"/>
    <property type="match status" value="1"/>
</dbReference>
<keyword evidence="2" id="KW-0378">Hydrolase</keyword>
<sequence length="150" mass="15611">MTHAADATPAAEAMFAADEASRRLGVELLEQGEGTAVLRMTVTPTMVNGHGIAHGGYVFLLADSAFACACNSHGPVTVAAGADVTFVAPAYEGDVLVARAEERTRYGRSGLYDVSVLRGDEVIAEFRGRSRTIGSTSTSPSASTTSKESR</sequence>
<evidence type="ECO:0000313" key="4">
    <source>
        <dbReference type="EMBL" id="MBB3078735.1"/>
    </source>
</evidence>
<dbReference type="CDD" id="cd03443">
    <property type="entry name" value="PaaI_thioesterase"/>
    <property type="match status" value="1"/>
</dbReference>
<evidence type="ECO:0000256" key="2">
    <source>
        <dbReference type="ARBA" id="ARBA00022801"/>
    </source>
</evidence>
<evidence type="ECO:0000313" key="5">
    <source>
        <dbReference type="Proteomes" id="UP000572907"/>
    </source>
</evidence>
<dbReference type="NCBIfam" id="TIGR00369">
    <property type="entry name" value="unchar_dom_1"/>
    <property type="match status" value="1"/>
</dbReference>
<evidence type="ECO:0000256" key="1">
    <source>
        <dbReference type="ARBA" id="ARBA00008324"/>
    </source>
</evidence>
<dbReference type="InterPro" id="IPR003736">
    <property type="entry name" value="PAAI_dom"/>
</dbReference>
<dbReference type="PANTHER" id="PTHR42856:SF1">
    <property type="entry name" value="ACYL-COENZYME A THIOESTERASE PAAI"/>
    <property type="match status" value="1"/>
</dbReference>
<dbReference type="NCBIfam" id="TIGR02286">
    <property type="entry name" value="PaaD"/>
    <property type="match status" value="1"/>
</dbReference>
<feature type="domain" description="Thioesterase" evidence="3">
    <location>
        <begin position="50"/>
        <end position="121"/>
    </location>
</feature>
<proteinExistence type="inferred from homology"/>
<organism evidence="4 5">
    <name type="scientific">Streptomyces violarus</name>
    <dbReference type="NCBI Taxonomy" id="67380"/>
    <lineage>
        <taxon>Bacteria</taxon>
        <taxon>Bacillati</taxon>
        <taxon>Actinomycetota</taxon>
        <taxon>Actinomycetes</taxon>
        <taxon>Kitasatosporales</taxon>
        <taxon>Streptomycetaceae</taxon>
        <taxon>Streptomyces</taxon>
    </lineage>
</organism>
<gene>
    <name evidence="4" type="ORF">FHS41_005266</name>
</gene>
<dbReference type="Gene3D" id="3.10.129.10">
    <property type="entry name" value="Hotdog Thioesterase"/>
    <property type="match status" value="1"/>
</dbReference>
<reference evidence="4 5" key="1">
    <citation type="submission" date="2020-08" db="EMBL/GenBank/DDBJ databases">
        <title>Genomic Encyclopedia of Type Strains, Phase III (KMG-III): the genomes of soil and plant-associated and newly described type strains.</title>
        <authorList>
            <person name="Whitman W."/>
        </authorList>
    </citation>
    <scope>NUCLEOTIDE SEQUENCE [LARGE SCALE GENOMIC DNA]</scope>
    <source>
        <strain evidence="4 5">CECT 3237</strain>
    </source>
</reference>